<dbReference type="FunFam" id="1.20.5.1160:FF:000002">
    <property type="entry name" value="Type I keratin 10"/>
    <property type="match status" value="1"/>
</dbReference>
<dbReference type="SUPFAM" id="SSF64593">
    <property type="entry name" value="Intermediate filament protein, coiled coil region"/>
    <property type="match status" value="4"/>
</dbReference>
<feature type="coiled-coil region" evidence="4">
    <location>
        <begin position="214"/>
        <end position="255"/>
    </location>
</feature>
<feature type="compositionally biased region" description="Polar residues" evidence="5">
    <location>
        <begin position="751"/>
        <end position="763"/>
    </location>
</feature>
<dbReference type="SMART" id="SM01391">
    <property type="entry name" value="Filament"/>
    <property type="match status" value="3"/>
</dbReference>
<feature type="domain" description="IF rod" evidence="6">
    <location>
        <begin position="954"/>
        <end position="1207"/>
    </location>
</feature>
<name>A0A315VV47_GAMAF</name>
<dbReference type="FunFam" id="1.20.5.500:FF:000001">
    <property type="entry name" value="Type II keratin 23"/>
    <property type="match status" value="2"/>
</dbReference>
<comment type="caution">
    <text evidence="7">The sequence shown here is derived from an EMBL/GenBank/DDBJ whole genome shotgun (WGS) entry which is preliminary data.</text>
</comment>
<feature type="domain" description="IF rod" evidence="6">
    <location>
        <begin position="217"/>
        <end position="528"/>
    </location>
</feature>
<dbReference type="PROSITE" id="PS51842">
    <property type="entry name" value="IF_ROD_2"/>
    <property type="match status" value="3"/>
</dbReference>
<evidence type="ECO:0000313" key="7">
    <source>
        <dbReference type="EMBL" id="PWA23289.1"/>
    </source>
</evidence>
<dbReference type="GO" id="GO:0005882">
    <property type="term" value="C:intermediate filament"/>
    <property type="evidence" value="ECO:0007669"/>
    <property type="project" value="UniProtKB-KW"/>
</dbReference>
<evidence type="ECO:0000256" key="5">
    <source>
        <dbReference type="SAM" id="MobiDB-lite"/>
    </source>
</evidence>
<protein>
    <recommendedName>
        <fullName evidence="6">IF rod domain-containing protein</fullName>
    </recommendedName>
</protein>
<keyword evidence="3 4" id="KW-0175">Coiled coil</keyword>
<evidence type="ECO:0000256" key="3">
    <source>
        <dbReference type="ARBA" id="ARBA00023054"/>
    </source>
</evidence>
<dbReference type="Gene3D" id="1.20.5.1160">
    <property type="entry name" value="Vasodilator-stimulated phosphoprotein"/>
    <property type="match status" value="2"/>
</dbReference>
<feature type="coiled-coil region" evidence="4">
    <location>
        <begin position="1043"/>
        <end position="1070"/>
    </location>
</feature>
<dbReference type="InterPro" id="IPR039008">
    <property type="entry name" value="IF_rod_dom"/>
</dbReference>
<evidence type="ECO:0000259" key="6">
    <source>
        <dbReference type="PROSITE" id="PS51842"/>
    </source>
</evidence>
<feature type="coiled-coil region" evidence="4">
    <location>
        <begin position="426"/>
        <end position="513"/>
    </location>
</feature>
<evidence type="ECO:0000256" key="4">
    <source>
        <dbReference type="SAM" id="Coils"/>
    </source>
</evidence>
<evidence type="ECO:0000256" key="1">
    <source>
        <dbReference type="ARBA" id="ARBA00022744"/>
    </source>
</evidence>
<keyword evidence="1" id="KW-0416">Keratin</keyword>
<dbReference type="EMBL" id="NHOQ01001631">
    <property type="protein sequence ID" value="PWA23289.1"/>
    <property type="molecule type" value="Genomic_DNA"/>
</dbReference>
<feature type="region of interest" description="Disordered" evidence="5">
    <location>
        <begin position="735"/>
        <end position="764"/>
    </location>
</feature>
<feature type="region of interest" description="Disordered" evidence="5">
    <location>
        <begin position="524"/>
        <end position="555"/>
    </location>
</feature>
<dbReference type="AlphaFoldDB" id="A0A315VV47"/>
<dbReference type="FunFam" id="1.20.5.170:FF:000002">
    <property type="entry name" value="Type I keratin KA11"/>
    <property type="match status" value="1"/>
</dbReference>
<feature type="compositionally biased region" description="Low complexity" evidence="5">
    <location>
        <begin position="827"/>
        <end position="841"/>
    </location>
</feature>
<gene>
    <name evidence="7" type="ORF">CCH79_00020466</name>
</gene>
<dbReference type="GO" id="GO:0005198">
    <property type="term" value="F:structural molecule activity"/>
    <property type="evidence" value="ECO:0007669"/>
    <property type="project" value="InterPro"/>
</dbReference>
<keyword evidence="8" id="KW-1185">Reference proteome</keyword>
<dbReference type="InterPro" id="IPR002957">
    <property type="entry name" value="Keratin_I"/>
</dbReference>
<dbReference type="Gene3D" id="1.20.5.170">
    <property type="match status" value="2"/>
</dbReference>
<dbReference type="PANTHER" id="PTHR23239">
    <property type="entry name" value="INTERMEDIATE FILAMENT"/>
    <property type="match status" value="1"/>
</dbReference>
<reference evidence="7 8" key="1">
    <citation type="journal article" date="2018" name="G3 (Bethesda)">
        <title>A High-Quality Reference Genome for the Invasive Mosquitofish Gambusia affinis Using a Chicago Library.</title>
        <authorList>
            <person name="Hoffberg S.L."/>
            <person name="Troendle N.J."/>
            <person name="Glenn T.C."/>
            <person name="Mahmud O."/>
            <person name="Louha S."/>
            <person name="Chalopin D."/>
            <person name="Bennetzen J.L."/>
            <person name="Mauricio R."/>
        </authorList>
    </citation>
    <scope>NUCLEOTIDE SEQUENCE [LARGE SCALE GENOMIC DNA]</scope>
    <source>
        <strain evidence="7">NE01/NJP1002.9</strain>
        <tissue evidence="7">Muscle</tissue>
    </source>
</reference>
<dbReference type="Proteomes" id="UP000250572">
    <property type="component" value="Unassembled WGS sequence"/>
</dbReference>
<dbReference type="Gene3D" id="1.20.5.500">
    <property type="entry name" value="Single helix bin"/>
    <property type="match status" value="3"/>
</dbReference>
<evidence type="ECO:0000313" key="8">
    <source>
        <dbReference type="Proteomes" id="UP000250572"/>
    </source>
</evidence>
<dbReference type="PANTHER" id="PTHR23239:SF367">
    <property type="entry name" value="KERATIN 15-RELATED"/>
    <property type="match status" value="1"/>
</dbReference>
<feature type="non-terminal residue" evidence="7">
    <location>
        <position position="1207"/>
    </location>
</feature>
<feature type="coiled-coil region" evidence="4">
    <location>
        <begin position="74"/>
        <end position="147"/>
    </location>
</feature>
<sequence length="1207" mass="130082">MSFLQDLLSMRSQVGGQINVEVEAAQQPDLTAMMAEIREHYESVASKNRKDLENWFQAKSEELQKESAVSTETLQTSRSEISDVKRTLQNLEIELQSQLSMATSLEATLAETQNRYSNMLAGYQNQVTHLEEQLIQLRGDLDRQGQESLGGFMSSGGYGGLRMSSGSSAMSMYSGGRSAAGGGGAGGGGASSYGFSFGGGAGGGAGGGDSMNISANEKATMQNLNDRLASYLEKVRSLETANAELEKKIREFLDKKTSPSARDYSAYFATIADLQGKIQKATVDNGGIYLAIDNAKLASDDFRMKYENEMSMRQSVEADIAGLKRLLDELTLARSDLEMQIEGLREELIFLKKNHEEELLATRTQMSGQVNVEVDAAPGQDLNKIMEEMRDHYESVAAKNRKDLEGWFQNKMEGLNKEVAANTETIQVSRSELTELKRTLQALEIELQSQLSMKAGLESNLAETQNRYSMRLAGFQNQVSTLEEQLVQLRGDLERQRQEYQVLLDMKTRLEMEIAEYRRLLDGEGGGSVVSSKASSTSASTSASTSGSSSASTTTTTTRYVVVEEVLVDGKVVSTSTQDAYSTASRSFASGGGAGFAAGGGGAGFASGGGAGFAAGGGFNLSEALDISDNKKAAMQNLNDRLASYLEKTQRSCSKPRLSSQIIDATRLNGSLHLSIDNAKLATDDFRINSSSSSSTKTTRKVMIVTKETSENGEAAEPRTSRSIPADFLPGSAQQREVNSDLTGDHDLHPDSSSVTDLDQGSPETEELRRASTRTSRLNAVIPQNRLTFPTLKRLICTSAKRLQEGILSEQVWVKVSSTPSASHSCSLASRRSFKSRAASSTPHSPLRDAASVMSSTFISRSMRSSAGSGGSVRGFGGGGGGFSSLRAGSVYGGAGGSGIRISSVSSSLGGGGGGGGGFSLGGGGGGGFSLGGGGGGGFSFSASSMEDSLVGNEKFTMQNLNDRLASYLEKVHKLEKANAELEQKIRGFVDSKIQEALRVNGAVHLSLDNARLAADDFRTKYENELAMRQSVEADIGGLRRLLDELTLSKSDLEMQIEGLREELIYLKKNHEEELVSTRSQMSGQVHVEVDAAPAQDLTKVMEDIREHYESVAAKNQRDLDAWFQTKVGHMTSLPVLKLYLYQTLPVLCAEDKRTTFIQSSRFLYLQSSLEEVVSQSVTLQESKSEVTEVKRSLQSLEIELQTMLGM</sequence>
<dbReference type="PRINTS" id="PR01248">
    <property type="entry name" value="TYPE1KERATIN"/>
</dbReference>
<accession>A0A315VV47</accession>
<feature type="domain" description="IF rod" evidence="6">
    <location>
        <begin position="1"/>
        <end position="144"/>
    </location>
</feature>
<feature type="region of interest" description="Disordered" evidence="5">
    <location>
        <begin position="821"/>
        <end position="850"/>
    </location>
</feature>
<feature type="coiled-coil region" evidence="4">
    <location>
        <begin position="958"/>
        <end position="992"/>
    </location>
</feature>
<keyword evidence="2" id="KW-0403">Intermediate filament</keyword>
<evidence type="ECO:0000256" key="2">
    <source>
        <dbReference type="ARBA" id="ARBA00022754"/>
    </source>
</evidence>
<dbReference type="STRING" id="33528.ENSGAFP00000024777"/>
<proteinExistence type="predicted"/>
<feature type="coiled-coil region" evidence="4">
    <location>
        <begin position="313"/>
        <end position="354"/>
    </location>
</feature>
<dbReference type="Pfam" id="PF00038">
    <property type="entry name" value="Filament"/>
    <property type="match status" value="4"/>
</dbReference>
<organism evidence="7 8">
    <name type="scientific">Gambusia affinis</name>
    <name type="common">Western mosquitofish</name>
    <name type="synonym">Heterandria affinis</name>
    <dbReference type="NCBI Taxonomy" id="33528"/>
    <lineage>
        <taxon>Eukaryota</taxon>
        <taxon>Metazoa</taxon>
        <taxon>Chordata</taxon>
        <taxon>Craniata</taxon>
        <taxon>Vertebrata</taxon>
        <taxon>Euteleostomi</taxon>
        <taxon>Actinopterygii</taxon>
        <taxon>Neopterygii</taxon>
        <taxon>Teleostei</taxon>
        <taxon>Neoteleostei</taxon>
        <taxon>Acanthomorphata</taxon>
        <taxon>Ovalentaria</taxon>
        <taxon>Atherinomorphae</taxon>
        <taxon>Cyprinodontiformes</taxon>
        <taxon>Poeciliidae</taxon>
        <taxon>Poeciliinae</taxon>
        <taxon>Gambusia</taxon>
    </lineage>
</organism>
<feature type="compositionally biased region" description="Low complexity" evidence="5">
    <location>
        <begin position="529"/>
        <end position="555"/>
    </location>
</feature>